<dbReference type="Gene3D" id="3.90.1200.10">
    <property type="match status" value="1"/>
</dbReference>
<reference evidence="1" key="1">
    <citation type="submission" date="2024-02" db="EMBL/GenBank/DDBJ databases">
        <title>Tomenella chthoni gen. nov. sp. nov., a member of the family Jonesiaceae isolated from bat guano.</title>
        <authorList>
            <person name="Miller S.L."/>
            <person name="King J."/>
            <person name="Sankaranarayanan K."/>
            <person name="Lawson P.A."/>
        </authorList>
    </citation>
    <scope>NUCLEOTIDE SEQUENCE</scope>
    <source>
        <strain evidence="1">BS-20</strain>
    </source>
</reference>
<sequence>MESLTKNHQTRQIIDALTARAYGQEQVSGAPAAVRELGFGWFNAVYRVTLADGSKKVLKIAPAPEVPVLSHERGAIFTERLAIELIRDHTEVPAVPIEFFDASLELCNAPYFFMPFIPADDPGELGDRATPDEKVVFQEQVGVLNRQLNEIIGPGFGPLRDPRFPTWGQAFAAMFNNTLADGRARNVELGWEYAEFERILARYLPYLDEVTVPRFVELDMWTKAVLFRDGKPVAHIDHERAIYGDPIMEAGFTGLHFPGFSDASAFMRGYGIAGLTVAQGKRRLLYTLHLALIMAIEATYRGFDDPEHQAMVHANLRRAMELIANQNALVSESTEGAPNNENVESTVG</sequence>
<dbReference type="PANTHER" id="PTHR21310:SF15">
    <property type="entry name" value="AMINOGLYCOSIDE PHOSPHOTRANSFERASE DOMAIN-CONTAINING PROTEIN"/>
    <property type="match status" value="1"/>
</dbReference>
<dbReference type="PANTHER" id="PTHR21310">
    <property type="entry name" value="AMINOGLYCOSIDE PHOSPHOTRANSFERASE-RELATED-RELATED"/>
    <property type="match status" value="1"/>
</dbReference>
<dbReference type="AlphaFoldDB" id="A0AAU7DTS1"/>
<dbReference type="SUPFAM" id="SSF56112">
    <property type="entry name" value="Protein kinase-like (PK-like)"/>
    <property type="match status" value="1"/>
</dbReference>
<evidence type="ECO:0000313" key="1">
    <source>
        <dbReference type="EMBL" id="XBH20846.1"/>
    </source>
</evidence>
<dbReference type="InterPro" id="IPR051678">
    <property type="entry name" value="AGP_Transferase"/>
</dbReference>
<accession>A0AAU7DTS1</accession>
<proteinExistence type="predicted"/>
<dbReference type="EMBL" id="CP146203">
    <property type="protein sequence ID" value="XBH20846.1"/>
    <property type="molecule type" value="Genomic_DNA"/>
</dbReference>
<organism evidence="1">
    <name type="scientific">Jonesiaceae bacterium BS-20</name>
    <dbReference type="NCBI Taxonomy" id="3120821"/>
    <lineage>
        <taxon>Bacteria</taxon>
        <taxon>Bacillati</taxon>
        <taxon>Actinomycetota</taxon>
        <taxon>Actinomycetes</taxon>
        <taxon>Micrococcales</taxon>
        <taxon>Jonesiaceae</taxon>
    </lineage>
</organism>
<gene>
    <name evidence="1" type="ORF">V5R04_11520</name>
</gene>
<protein>
    <submittedName>
        <fullName evidence="1">Phosphotransferase</fullName>
    </submittedName>
</protein>
<name>A0AAU7DTS1_9MICO</name>
<dbReference type="InterPro" id="IPR011009">
    <property type="entry name" value="Kinase-like_dom_sf"/>
</dbReference>